<evidence type="ECO:0000313" key="2">
    <source>
        <dbReference type="EMBL" id="TMR08311.1"/>
    </source>
</evidence>
<dbReference type="Proteomes" id="UP000306628">
    <property type="component" value="Unassembled WGS sequence"/>
</dbReference>
<evidence type="ECO:0000256" key="1">
    <source>
        <dbReference type="SAM" id="MobiDB-lite"/>
    </source>
</evidence>
<proteinExistence type="predicted"/>
<name>A0A5S4EXS0_9ACTN</name>
<evidence type="ECO:0000313" key="3">
    <source>
        <dbReference type="Proteomes" id="UP000306628"/>
    </source>
</evidence>
<feature type="region of interest" description="Disordered" evidence="1">
    <location>
        <begin position="135"/>
        <end position="160"/>
    </location>
</feature>
<organism evidence="2 3">
    <name type="scientific">Nonomuraea zeae</name>
    <dbReference type="NCBI Taxonomy" id="1642303"/>
    <lineage>
        <taxon>Bacteria</taxon>
        <taxon>Bacillati</taxon>
        <taxon>Actinomycetota</taxon>
        <taxon>Actinomycetes</taxon>
        <taxon>Streptosporangiales</taxon>
        <taxon>Streptosporangiaceae</taxon>
        <taxon>Nonomuraea</taxon>
    </lineage>
</organism>
<dbReference type="RefSeq" id="WP_138699101.1">
    <property type="nucleotide sequence ID" value="NZ_JBHSAZ010000096.1"/>
</dbReference>
<dbReference type="EMBL" id="VCKX01000680">
    <property type="protein sequence ID" value="TMR08311.1"/>
    <property type="molecule type" value="Genomic_DNA"/>
</dbReference>
<dbReference type="AlphaFoldDB" id="A0A5S4EXS0"/>
<gene>
    <name evidence="2" type="ORF">ETD85_62350</name>
</gene>
<keyword evidence="3" id="KW-1185">Reference proteome</keyword>
<dbReference type="OrthoDB" id="3532134at2"/>
<protein>
    <submittedName>
        <fullName evidence="2">Uncharacterized protein</fullName>
    </submittedName>
</protein>
<sequence>MSRLAPEARAAFMEGLRAYHDGGNELRVSAEQGVLTTYDPPRLISLHLVADGFAARGDAALHDPQGTVAALLERLPATERPGVLHLRPGWLDGEVDGMDRAAFAAAVRQAVCPEQVEGVETWSSDERIGALQLSVVGRRPQPAEKAESQSPRVEQTPDEVDAAKAPEIVEVLEVAEGLEVAEVAKASEAPEVAGGAEGPEVVGSVEAVETPKTAVEPVELVEAGAGAGAGAEVKAGGGVVAPATVVERAAGARGGSAVNTMMLDLARVLDGYVDAREKQPDAAAESLLREVAAGVIAAGGPGLTWTKPPTQAELRIVLPAAGAPAARAERTAEAGAR</sequence>
<accession>A0A5S4EXS0</accession>
<comment type="caution">
    <text evidence="2">The sequence shown here is derived from an EMBL/GenBank/DDBJ whole genome shotgun (WGS) entry which is preliminary data.</text>
</comment>
<reference evidence="2 3" key="1">
    <citation type="submission" date="2019-05" db="EMBL/GenBank/DDBJ databases">
        <title>Draft genome sequence of Nonomuraea zeae DSM 100528.</title>
        <authorList>
            <person name="Saricaoglu S."/>
            <person name="Isik K."/>
        </authorList>
    </citation>
    <scope>NUCLEOTIDE SEQUENCE [LARGE SCALE GENOMIC DNA]</scope>
    <source>
        <strain evidence="2 3">DSM 100528</strain>
    </source>
</reference>